<gene>
    <name evidence="2" type="ORF">FNK824_LOCUS37439</name>
</gene>
<dbReference type="AlphaFoldDB" id="A0A820CRA5"/>
<organism evidence="2 3">
    <name type="scientific">Rotaria sordida</name>
    <dbReference type="NCBI Taxonomy" id="392033"/>
    <lineage>
        <taxon>Eukaryota</taxon>
        <taxon>Metazoa</taxon>
        <taxon>Spiralia</taxon>
        <taxon>Gnathifera</taxon>
        <taxon>Rotifera</taxon>
        <taxon>Eurotatoria</taxon>
        <taxon>Bdelloidea</taxon>
        <taxon>Philodinida</taxon>
        <taxon>Philodinidae</taxon>
        <taxon>Rotaria</taxon>
    </lineage>
</organism>
<feature type="region of interest" description="Disordered" evidence="1">
    <location>
        <begin position="116"/>
        <end position="141"/>
    </location>
</feature>
<reference evidence="2" key="1">
    <citation type="submission" date="2021-02" db="EMBL/GenBank/DDBJ databases">
        <authorList>
            <person name="Nowell W R."/>
        </authorList>
    </citation>
    <scope>NUCLEOTIDE SEQUENCE</scope>
</reference>
<evidence type="ECO:0000313" key="2">
    <source>
        <dbReference type="EMBL" id="CAF4225178.1"/>
    </source>
</evidence>
<name>A0A820CRA5_9BILA</name>
<dbReference type="EMBL" id="CAJOBE010019004">
    <property type="protein sequence ID" value="CAF4225178.1"/>
    <property type="molecule type" value="Genomic_DNA"/>
</dbReference>
<proteinExistence type="predicted"/>
<evidence type="ECO:0000313" key="3">
    <source>
        <dbReference type="Proteomes" id="UP000663874"/>
    </source>
</evidence>
<protein>
    <submittedName>
        <fullName evidence="2">Uncharacterized protein</fullName>
    </submittedName>
</protein>
<comment type="caution">
    <text evidence="2">The sequence shown here is derived from an EMBL/GenBank/DDBJ whole genome shotgun (WGS) entry which is preliminary data.</text>
</comment>
<evidence type="ECO:0000256" key="1">
    <source>
        <dbReference type="SAM" id="MobiDB-lite"/>
    </source>
</evidence>
<accession>A0A820CRA5</accession>
<feature type="non-terminal residue" evidence="2">
    <location>
        <position position="1"/>
    </location>
</feature>
<dbReference type="Proteomes" id="UP000663874">
    <property type="component" value="Unassembled WGS sequence"/>
</dbReference>
<sequence length="141" mass="16003">KPAINLDEKPISQWNKDDVAQWFQQNKIMLELYKLYQFEDGLELLTYAATILDDNVLKSEQQLYSQAYSQANNGKVLLTPPFSRFMNALRKLHNDAELKTQKSTIVVEPIIMNGSSSGCGKPTARNISRIPKRSSITTPQD</sequence>